<dbReference type="InterPro" id="IPR057678">
    <property type="entry name" value="DUF7918"/>
</dbReference>
<dbReference type="Pfam" id="PF25534">
    <property type="entry name" value="DUF7918"/>
    <property type="match status" value="1"/>
</dbReference>
<dbReference type="Proteomes" id="UP000297245">
    <property type="component" value="Unassembled WGS sequence"/>
</dbReference>
<reference evidence="3 4" key="1">
    <citation type="journal article" date="2019" name="Nat. Ecol. Evol.">
        <title>Megaphylogeny resolves global patterns of mushroom evolution.</title>
        <authorList>
            <person name="Varga T."/>
            <person name="Krizsan K."/>
            <person name="Foldi C."/>
            <person name="Dima B."/>
            <person name="Sanchez-Garcia M."/>
            <person name="Sanchez-Ramirez S."/>
            <person name="Szollosi G.J."/>
            <person name="Szarkandi J.G."/>
            <person name="Papp V."/>
            <person name="Albert L."/>
            <person name="Andreopoulos W."/>
            <person name="Angelini C."/>
            <person name="Antonin V."/>
            <person name="Barry K.W."/>
            <person name="Bougher N.L."/>
            <person name="Buchanan P."/>
            <person name="Buyck B."/>
            <person name="Bense V."/>
            <person name="Catcheside P."/>
            <person name="Chovatia M."/>
            <person name="Cooper J."/>
            <person name="Damon W."/>
            <person name="Desjardin D."/>
            <person name="Finy P."/>
            <person name="Geml J."/>
            <person name="Haridas S."/>
            <person name="Hughes K."/>
            <person name="Justo A."/>
            <person name="Karasinski D."/>
            <person name="Kautmanova I."/>
            <person name="Kiss B."/>
            <person name="Kocsube S."/>
            <person name="Kotiranta H."/>
            <person name="LaButti K.M."/>
            <person name="Lechner B.E."/>
            <person name="Liimatainen K."/>
            <person name="Lipzen A."/>
            <person name="Lukacs Z."/>
            <person name="Mihaltcheva S."/>
            <person name="Morgado L.N."/>
            <person name="Niskanen T."/>
            <person name="Noordeloos M.E."/>
            <person name="Ohm R.A."/>
            <person name="Ortiz-Santana B."/>
            <person name="Ovrebo C."/>
            <person name="Racz N."/>
            <person name="Riley R."/>
            <person name="Savchenko A."/>
            <person name="Shiryaev A."/>
            <person name="Soop K."/>
            <person name="Spirin V."/>
            <person name="Szebenyi C."/>
            <person name="Tomsovsky M."/>
            <person name="Tulloss R.E."/>
            <person name="Uehling J."/>
            <person name="Grigoriev I.V."/>
            <person name="Vagvolgyi C."/>
            <person name="Papp T."/>
            <person name="Martin F.M."/>
            <person name="Miettinen O."/>
            <person name="Hibbett D.S."/>
            <person name="Nagy L.G."/>
        </authorList>
    </citation>
    <scope>NUCLEOTIDE SEQUENCE [LARGE SCALE GENOMIC DNA]</scope>
    <source>
        <strain evidence="3 4">CBS 962.96</strain>
    </source>
</reference>
<evidence type="ECO:0000313" key="4">
    <source>
        <dbReference type="Proteomes" id="UP000297245"/>
    </source>
</evidence>
<accession>A0A4V4HB40</accession>
<feature type="domain" description="DUF7918" evidence="2">
    <location>
        <begin position="11"/>
        <end position="198"/>
    </location>
</feature>
<evidence type="ECO:0000256" key="1">
    <source>
        <dbReference type="SAM" id="MobiDB-lite"/>
    </source>
</evidence>
<gene>
    <name evidence="3" type="ORF">K435DRAFT_973738</name>
</gene>
<name>A0A4V4HB40_DENBC</name>
<dbReference type="OrthoDB" id="3364132at2759"/>
<dbReference type="PANTHER" id="PTHR36223">
    <property type="entry name" value="BETA-LACTAMASE-TYPE TRANSPEPTIDASE FOLD DOMAIN CONTAINING PROTEIN"/>
    <property type="match status" value="1"/>
</dbReference>
<feature type="region of interest" description="Disordered" evidence="1">
    <location>
        <begin position="195"/>
        <end position="219"/>
    </location>
</feature>
<protein>
    <recommendedName>
        <fullName evidence="2">DUF7918 domain-containing protein</fullName>
    </recommendedName>
</protein>
<dbReference type="EMBL" id="ML180303">
    <property type="protein sequence ID" value="THU77925.1"/>
    <property type="molecule type" value="Genomic_DNA"/>
</dbReference>
<evidence type="ECO:0000313" key="3">
    <source>
        <dbReference type="EMBL" id="THU77925.1"/>
    </source>
</evidence>
<evidence type="ECO:0000259" key="2">
    <source>
        <dbReference type="Pfam" id="PF25534"/>
    </source>
</evidence>
<organism evidence="3 4">
    <name type="scientific">Dendrothele bispora (strain CBS 962.96)</name>
    <dbReference type="NCBI Taxonomy" id="1314807"/>
    <lineage>
        <taxon>Eukaryota</taxon>
        <taxon>Fungi</taxon>
        <taxon>Dikarya</taxon>
        <taxon>Basidiomycota</taxon>
        <taxon>Agaricomycotina</taxon>
        <taxon>Agaricomycetes</taxon>
        <taxon>Agaricomycetidae</taxon>
        <taxon>Agaricales</taxon>
        <taxon>Agaricales incertae sedis</taxon>
        <taxon>Dendrothele</taxon>
    </lineage>
</organism>
<feature type="region of interest" description="Disordered" evidence="1">
    <location>
        <begin position="250"/>
        <end position="291"/>
    </location>
</feature>
<feature type="compositionally biased region" description="Polar residues" evidence="1">
    <location>
        <begin position="280"/>
        <end position="291"/>
    </location>
</feature>
<proteinExistence type="predicted"/>
<dbReference type="PANTHER" id="PTHR36223:SF1">
    <property type="entry name" value="TRANSCRIPTION ELONGATION FACTOR EAF N-TERMINAL DOMAIN-CONTAINING PROTEIN"/>
    <property type="match status" value="1"/>
</dbReference>
<sequence>MLTLGDFSAWITVDDVPLQEYDTKIKDSEIACWVPSEAGKNFTVKLKAKTNLCVPSYVYLDGKHAGGGILGLGRVAEADVSGTYTSSTSQKPFMFSRLDLTDDDAYLDTNHTQIGEIKVLFYEGVIEAENTDFQSYNFEEPGKVHERSKKAIGHQVGLGTEKQVTRQKFSRCRRLRILATMIFRYRPIDILRANGLAPPAPKPPAEPQVGEKRPAPPEDALDLTLLDDETDGDDEEEVAALEARLAAIRNKRRRMKVKSEPGVKTEPGSPPIKKEKKSGQVAQSSDVIDLT</sequence>
<dbReference type="AlphaFoldDB" id="A0A4V4HB40"/>
<keyword evidence="4" id="KW-1185">Reference proteome</keyword>